<dbReference type="KEGG" id="mtim:DIR46_07265"/>
<evidence type="ECO:0000313" key="2">
    <source>
        <dbReference type="Proteomes" id="UP000245820"/>
    </source>
</evidence>
<evidence type="ECO:0000313" key="1">
    <source>
        <dbReference type="EMBL" id="AWL04250.1"/>
    </source>
</evidence>
<name>A0A2S2DFX1_9BURK</name>
<dbReference type="SUPFAM" id="SSF46785">
    <property type="entry name" value="Winged helix' DNA-binding domain"/>
    <property type="match status" value="1"/>
</dbReference>
<dbReference type="OrthoDB" id="8757047at2"/>
<gene>
    <name evidence="1" type="ORF">DIR46_07265</name>
</gene>
<proteinExistence type="predicted"/>
<sequence length="117" mass="12576">MSRRFQPQMRAAILVALEAGYQRTDEISAVTGFSTKDVSTRLCYMRGLGLVNAVRAPSAHGGTACIWRLGPSDLDETYSQADERQVVISSKYPTLGLRDPLVAALFGAPAATLMVTA</sequence>
<reference evidence="1 2" key="1">
    <citation type="submission" date="2018-05" db="EMBL/GenBank/DDBJ databases">
        <title>Complete genome sequence of Massilia oculi sp. nov. CCUG 43427T (=DSM 26321T), the type strain of M. oculi, and comparison with genome sequences of other Massilia strains.</title>
        <authorList>
            <person name="Zhu B."/>
        </authorList>
    </citation>
    <scope>NUCLEOTIDE SEQUENCE [LARGE SCALE GENOMIC DNA]</scope>
    <source>
        <strain evidence="1 2">CCUG 43427</strain>
    </source>
</reference>
<dbReference type="InterPro" id="IPR036390">
    <property type="entry name" value="WH_DNA-bd_sf"/>
</dbReference>
<evidence type="ECO:0008006" key="3">
    <source>
        <dbReference type="Google" id="ProtNLM"/>
    </source>
</evidence>
<dbReference type="EMBL" id="CP029343">
    <property type="protein sequence ID" value="AWL04250.1"/>
    <property type="molecule type" value="Genomic_DNA"/>
</dbReference>
<dbReference type="AlphaFoldDB" id="A0A2S2DFX1"/>
<accession>A0A2S2DFX1</accession>
<keyword evidence="2" id="KW-1185">Reference proteome</keyword>
<dbReference type="Proteomes" id="UP000245820">
    <property type="component" value="Chromosome"/>
</dbReference>
<protein>
    <recommendedName>
        <fullName evidence="3">Transcriptional regulator</fullName>
    </recommendedName>
</protein>
<organism evidence="1 2">
    <name type="scientific">Massilia oculi</name>
    <dbReference type="NCBI Taxonomy" id="945844"/>
    <lineage>
        <taxon>Bacteria</taxon>
        <taxon>Pseudomonadati</taxon>
        <taxon>Pseudomonadota</taxon>
        <taxon>Betaproteobacteria</taxon>
        <taxon>Burkholderiales</taxon>
        <taxon>Oxalobacteraceae</taxon>
        <taxon>Telluria group</taxon>
        <taxon>Massilia</taxon>
    </lineage>
</organism>